<dbReference type="Pfam" id="PF00127">
    <property type="entry name" value="Copper-bind"/>
    <property type="match status" value="1"/>
</dbReference>
<dbReference type="PANTHER" id="PTHR36507">
    <property type="entry name" value="BLL1555 PROTEIN"/>
    <property type="match status" value="1"/>
</dbReference>
<keyword evidence="2" id="KW-0479">Metal-binding</keyword>
<comment type="subcellular location">
    <subcellularLocation>
        <location evidence="1">Periplasm</location>
    </subcellularLocation>
</comment>
<dbReference type="Gene3D" id="2.60.40.420">
    <property type="entry name" value="Cupredoxins - blue copper proteins"/>
    <property type="match status" value="1"/>
</dbReference>
<feature type="chain" id="PRO_5013167563" evidence="5">
    <location>
        <begin position="32"/>
        <end position="116"/>
    </location>
</feature>
<dbReference type="RefSeq" id="WP_176442499.1">
    <property type="nucleotide sequence ID" value="NZ_FZOT01000010.1"/>
</dbReference>
<dbReference type="GO" id="GO:0005507">
    <property type="term" value="F:copper ion binding"/>
    <property type="evidence" value="ECO:0007669"/>
    <property type="project" value="InterPro"/>
</dbReference>
<keyword evidence="3" id="KW-0574">Periplasm</keyword>
<gene>
    <name evidence="7" type="ORF">SAMN06265795_11061</name>
</gene>
<accession>A0A239IPW4</accession>
<evidence type="ECO:0000313" key="7">
    <source>
        <dbReference type="EMBL" id="SNS95601.1"/>
    </source>
</evidence>
<evidence type="ECO:0000256" key="1">
    <source>
        <dbReference type="ARBA" id="ARBA00004418"/>
    </source>
</evidence>
<sequence length="116" mass="12498">MRRLLARCKPRWSTCLAAVLLAVVGSPDSVAAGKTHTVVIEGMAFHPQTLEAQAGDTVVWINRDIVPHTVTAASPKFDSGEIAAGRSWSRRFTSAGKVSYYCAYHPVMKADVAVGR</sequence>
<dbReference type="AlphaFoldDB" id="A0A239IPW4"/>
<dbReference type="EMBL" id="FZOT01000010">
    <property type="protein sequence ID" value="SNS95601.1"/>
    <property type="molecule type" value="Genomic_DNA"/>
</dbReference>
<dbReference type="CDD" id="cd13921">
    <property type="entry name" value="Amicyanin"/>
    <property type="match status" value="1"/>
</dbReference>
<feature type="signal peptide" evidence="5">
    <location>
        <begin position="1"/>
        <end position="31"/>
    </location>
</feature>
<dbReference type="Proteomes" id="UP000198284">
    <property type="component" value="Unassembled WGS sequence"/>
</dbReference>
<evidence type="ECO:0000256" key="3">
    <source>
        <dbReference type="ARBA" id="ARBA00022764"/>
    </source>
</evidence>
<dbReference type="InterPro" id="IPR035668">
    <property type="entry name" value="Amicyanin"/>
</dbReference>
<dbReference type="InterPro" id="IPR000923">
    <property type="entry name" value="BlueCu_1"/>
</dbReference>
<proteinExistence type="predicted"/>
<reference evidence="7 8" key="1">
    <citation type="submission" date="2017-06" db="EMBL/GenBank/DDBJ databases">
        <authorList>
            <person name="Kim H.J."/>
            <person name="Triplett B.A."/>
        </authorList>
    </citation>
    <scope>NUCLEOTIDE SEQUENCE [LARGE SCALE GENOMIC DNA]</scope>
    <source>
        <strain evidence="7 8">U15</strain>
    </source>
</reference>
<keyword evidence="5" id="KW-0732">Signal</keyword>
<keyword evidence="8" id="KW-1185">Reference proteome</keyword>
<evidence type="ECO:0000256" key="4">
    <source>
        <dbReference type="ARBA" id="ARBA00023008"/>
    </source>
</evidence>
<feature type="domain" description="Blue (type 1) copper" evidence="6">
    <location>
        <begin position="38"/>
        <end position="114"/>
    </location>
</feature>
<evidence type="ECO:0000259" key="6">
    <source>
        <dbReference type="Pfam" id="PF00127"/>
    </source>
</evidence>
<keyword evidence="4" id="KW-0186">Copper</keyword>
<name>A0A239IPW4_9BURK</name>
<dbReference type="SUPFAM" id="SSF49503">
    <property type="entry name" value="Cupredoxins"/>
    <property type="match status" value="1"/>
</dbReference>
<dbReference type="GO" id="GO:0009055">
    <property type="term" value="F:electron transfer activity"/>
    <property type="evidence" value="ECO:0007669"/>
    <property type="project" value="InterPro"/>
</dbReference>
<dbReference type="InterPro" id="IPR008972">
    <property type="entry name" value="Cupredoxin"/>
</dbReference>
<organism evidence="7 8">
    <name type="scientific">Noviherbaspirillum humi</name>
    <dbReference type="NCBI Taxonomy" id="1688639"/>
    <lineage>
        <taxon>Bacteria</taxon>
        <taxon>Pseudomonadati</taxon>
        <taxon>Pseudomonadota</taxon>
        <taxon>Betaproteobacteria</taxon>
        <taxon>Burkholderiales</taxon>
        <taxon>Oxalobacteraceae</taxon>
        <taxon>Noviherbaspirillum</taxon>
    </lineage>
</organism>
<evidence type="ECO:0000256" key="5">
    <source>
        <dbReference type="SAM" id="SignalP"/>
    </source>
</evidence>
<dbReference type="InterPro" id="IPR052721">
    <property type="entry name" value="ET_Amicyanin"/>
</dbReference>
<evidence type="ECO:0000256" key="2">
    <source>
        <dbReference type="ARBA" id="ARBA00022723"/>
    </source>
</evidence>
<evidence type="ECO:0000313" key="8">
    <source>
        <dbReference type="Proteomes" id="UP000198284"/>
    </source>
</evidence>
<dbReference type="PANTHER" id="PTHR36507:SF1">
    <property type="entry name" value="BLL1555 PROTEIN"/>
    <property type="match status" value="1"/>
</dbReference>
<dbReference type="GO" id="GO:0042597">
    <property type="term" value="C:periplasmic space"/>
    <property type="evidence" value="ECO:0007669"/>
    <property type="project" value="UniProtKB-SubCell"/>
</dbReference>
<protein>
    <submittedName>
        <fullName evidence="7">Plastocyanin</fullName>
    </submittedName>
</protein>